<proteinExistence type="predicted"/>
<protein>
    <submittedName>
        <fullName evidence="2">Cytochrome P450</fullName>
    </submittedName>
</protein>
<accession>A0AAV8G8W2</accession>
<keyword evidence="3" id="KW-1185">Reference proteome</keyword>
<dbReference type="Proteomes" id="UP001140206">
    <property type="component" value="Chromosome 2"/>
</dbReference>
<keyword evidence="1" id="KW-1133">Transmembrane helix</keyword>
<dbReference type="GO" id="GO:0020037">
    <property type="term" value="F:heme binding"/>
    <property type="evidence" value="ECO:0007669"/>
    <property type="project" value="InterPro"/>
</dbReference>
<feature type="transmembrane region" description="Helical" evidence="1">
    <location>
        <begin position="6"/>
        <end position="25"/>
    </location>
</feature>
<reference evidence="2" key="1">
    <citation type="submission" date="2022-08" db="EMBL/GenBank/DDBJ databases">
        <authorList>
            <person name="Marques A."/>
        </authorList>
    </citation>
    <scope>NUCLEOTIDE SEQUENCE</scope>
    <source>
        <strain evidence="2">RhyPub2mFocal</strain>
        <tissue evidence="2">Leaves</tissue>
    </source>
</reference>
<dbReference type="AlphaFoldDB" id="A0AAV8G8W2"/>
<organism evidence="2 3">
    <name type="scientific">Rhynchospora pubera</name>
    <dbReference type="NCBI Taxonomy" id="906938"/>
    <lineage>
        <taxon>Eukaryota</taxon>
        <taxon>Viridiplantae</taxon>
        <taxon>Streptophyta</taxon>
        <taxon>Embryophyta</taxon>
        <taxon>Tracheophyta</taxon>
        <taxon>Spermatophyta</taxon>
        <taxon>Magnoliopsida</taxon>
        <taxon>Liliopsida</taxon>
        <taxon>Poales</taxon>
        <taxon>Cyperaceae</taxon>
        <taxon>Cyperoideae</taxon>
        <taxon>Rhynchosporeae</taxon>
        <taxon>Rhynchospora</taxon>
    </lineage>
</organism>
<dbReference type="GO" id="GO:0005506">
    <property type="term" value="F:iron ion binding"/>
    <property type="evidence" value="ECO:0007669"/>
    <property type="project" value="InterPro"/>
</dbReference>
<dbReference type="PANTHER" id="PTHR24299">
    <property type="entry name" value="CYTOCHROME P450 FAMILY 1"/>
    <property type="match status" value="1"/>
</dbReference>
<dbReference type="EMBL" id="JAMFTS010000002">
    <property type="protein sequence ID" value="KAJ4801509.1"/>
    <property type="molecule type" value="Genomic_DNA"/>
</dbReference>
<dbReference type="PANTHER" id="PTHR24299:SF21">
    <property type="entry name" value="OS09G0441600 PROTEIN"/>
    <property type="match status" value="1"/>
</dbReference>
<keyword evidence="1" id="KW-0812">Transmembrane</keyword>
<dbReference type="SUPFAM" id="SSF48264">
    <property type="entry name" value="Cytochrome P450"/>
    <property type="match status" value="1"/>
</dbReference>
<dbReference type="Pfam" id="PF00067">
    <property type="entry name" value="p450"/>
    <property type="match status" value="1"/>
</dbReference>
<evidence type="ECO:0000256" key="1">
    <source>
        <dbReference type="SAM" id="Phobius"/>
    </source>
</evidence>
<gene>
    <name evidence="2" type="ORF">LUZ62_052755</name>
</gene>
<keyword evidence="1" id="KW-0472">Membrane</keyword>
<evidence type="ECO:0000313" key="2">
    <source>
        <dbReference type="EMBL" id="KAJ4801509.1"/>
    </source>
</evidence>
<dbReference type="GO" id="GO:0016705">
    <property type="term" value="F:oxidoreductase activity, acting on paired donors, with incorporation or reduction of molecular oxygen"/>
    <property type="evidence" value="ECO:0007669"/>
    <property type="project" value="InterPro"/>
</dbReference>
<dbReference type="InterPro" id="IPR036396">
    <property type="entry name" value="Cyt_P450_sf"/>
</dbReference>
<name>A0AAV8G8W2_9POAL</name>
<sequence>MELTLSLLPYLLVSLLFPLLSLWFLHKRTTHSKSKLPPGPWTLPFIGSLHHLATAPLLHHALHDLSRLHGPVMYLRAGQIDLVAITSREAAKEVNSIHS</sequence>
<dbReference type="InterPro" id="IPR001128">
    <property type="entry name" value="Cyt_P450"/>
</dbReference>
<evidence type="ECO:0000313" key="3">
    <source>
        <dbReference type="Proteomes" id="UP001140206"/>
    </source>
</evidence>
<comment type="caution">
    <text evidence="2">The sequence shown here is derived from an EMBL/GenBank/DDBJ whole genome shotgun (WGS) entry which is preliminary data.</text>
</comment>
<dbReference type="Gene3D" id="1.10.630.10">
    <property type="entry name" value="Cytochrome P450"/>
    <property type="match status" value="1"/>
</dbReference>
<dbReference type="GO" id="GO:0004497">
    <property type="term" value="F:monooxygenase activity"/>
    <property type="evidence" value="ECO:0007669"/>
    <property type="project" value="InterPro"/>
</dbReference>